<dbReference type="Proteomes" id="UP000184608">
    <property type="component" value="Unassembled WGS sequence"/>
</dbReference>
<organism evidence="2 3">
    <name type="scientific">Vibrio aerogenes CECT 7868</name>
    <dbReference type="NCBI Taxonomy" id="1216006"/>
    <lineage>
        <taxon>Bacteria</taxon>
        <taxon>Pseudomonadati</taxon>
        <taxon>Pseudomonadota</taxon>
        <taxon>Gammaproteobacteria</taxon>
        <taxon>Vibrionales</taxon>
        <taxon>Vibrionaceae</taxon>
        <taxon>Vibrio</taxon>
    </lineage>
</organism>
<keyword evidence="1" id="KW-1133">Transmembrane helix</keyword>
<evidence type="ECO:0000256" key="1">
    <source>
        <dbReference type="SAM" id="Phobius"/>
    </source>
</evidence>
<feature type="transmembrane region" description="Helical" evidence="1">
    <location>
        <begin position="256"/>
        <end position="281"/>
    </location>
</feature>
<feature type="transmembrane region" description="Helical" evidence="1">
    <location>
        <begin position="6"/>
        <end position="26"/>
    </location>
</feature>
<sequence length="301" mass="34003">MLNRITQTTIAIVLVLILELIVYSLLVKPYIRHWGATDFEYNMDLAGDGDNMFIASTRAIEIDASKPEVWRWLMQLGADRAGFFSYDFIEEALGYNTKHTDMNTPQFKDLTTNDIVRGTINEDKAAIPYNFKVLLVEPEETFVLENWGSFLLRSVDDDTTRVVIRTQELASGELFTKFKHQLAIAFHYLMERRMLLGLKIKVEDTLAPTYRRDKDVMWLASIILSGCLSFALIFALKSFVAQLVLPSFLGGAWLGTLFVLSPVMLNGIALLAVVTLVWIVITLNGKRKLHEPEADAASTSD</sequence>
<proteinExistence type="predicted"/>
<evidence type="ECO:0000313" key="2">
    <source>
        <dbReference type="EMBL" id="SHI22604.1"/>
    </source>
</evidence>
<dbReference type="EMBL" id="FQXZ01000028">
    <property type="protein sequence ID" value="SHI22604.1"/>
    <property type="molecule type" value="Genomic_DNA"/>
</dbReference>
<name>A0A1M5ZEK1_9VIBR</name>
<dbReference type="OrthoDB" id="3255669at2"/>
<dbReference type="RefSeq" id="WP_073604286.1">
    <property type="nucleotide sequence ID" value="NZ_FQXZ01000028.1"/>
</dbReference>
<keyword evidence="1" id="KW-0472">Membrane</keyword>
<gene>
    <name evidence="2" type="ORF">VA7868_02624</name>
</gene>
<keyword evidence="3" id="KW-1185">Reference proteome</keyword>
<protein>
    <submittedName>
        <fullName evidence="2">Uncharacterized protein</fullName>
    </submittedName>
</protein>
<feature type="transmembrane region" description="Helical" evidence="1">
    <location>
        <begin position="216"/>
        <end position="236"/>
    </location>
</feature>
<keyword evidence="1" id="KW-0812">Transmembrane</keyword>
<accession>A0A1M5ZEK1</accession>
<dbReference type="AlphaFoldDB" id="A0A1M5ZEK1"/>
<evidence type="ECO:0000313" key="3">
    <source>
        <dbReference type="Proteomes" id="UP000184608"/>
    </source>
</evidence>
<dbReference type="STRING" id="1216006.VA7868_02624"/>
<reference evidence="2 3" key="1">
    <citation type="submission" date="2016-11" db="EMBL/GenBank/DDBJ databases">
        <authorList>
            <person name="Jaros S."/>
            <person name="Januszkiewicz K."/>
            <person name="Wedrychowicz H."/>
        </authorList>
    </citation>
    <scope>NUCLEOTIDE SEQUENCE [LARGE SCALE GENOMIC DNA]</scope>
    <source>
        <strain evidence="2 3">CECT 7868</strain>
    </source>
</reference>